<protein>
    <submittedName>
        <fullName evidence="2">Putative membrane protein</fullName>
    </submittedName>
</protein>
<evidence type="ECO:0000313" key="3">
    <source>
        <dbReference type="Proteomes" id="UP000035722"/>
    </source>
</evidence>
<feature type="transmembrane region" description="Helical" evidence="1">
    <location>
        <begin position="63"/>
        <end position="84"/>
    </location>
</feature>
<dbReference type="RefSeq" id="WP_050055494.1">
    <property type="nucleotide sequence ID" value="NZ_CAQI01000044.1"/>
</dbReference>
<feature type="transmembrane region" description="Helical" evidence="1">
    <location>
        <begin position="96"/>
        <end position="115"/>
    </location>
</feature>
<evidence type="ECO:0000256" key="1">
    <source>
        <dbReference type="SAM" id="Phobius"/>
    </source>
</evidence>
<reference evidence="3" key="1">
    <citation type="journal article" date="2014" name="Genome Announc.">
        <title>Genome Sequence of Arthrobacter siccitolerans 4J27, a Xeroprotectant-Producing Desiccation-Tolerant Microorganism.</title>
        <authorList>
            <person name="Manzanera M."/>
            <person name="Santa-Cruz-Calvo L."/>
            <person name="Vilchez J.I."/>
            <person name="Garcia-Fontana C."/>
            <person name="Silva-Castro G.A."/>
            <person name="Calvo C."/>
            <person name="Gonzalez-Lopez J."/>
        </authorList>
    </citation>
    <scope>NUCLEOTIDE SEQUENCE [LARGE SCALE GENOMIC DNA]</scope>
    <source>
        <strain evidence="3">4J27</strain>
    </source>
</reference>
<dbReference type="OrthoDB" id="3830423at2"/>
<name>A0A024H402_9MICC</name>
<accession>A0A024H402</accession>
<keyword evidence="1" id="KW-0472">Membrane</keyword>
<dbReference type="STRING" id="861266.ARTSIC4J27_2587"/>
<proteinExistence type="predicted"/>
<dbReference type="EMBL" id="CAQI01000044">
    <property type="protein sequence ID" value="CCQ46617.1"/>
    <property type="molecule type" value="Genomic_DNA"/>
</dbReference>
<evidence type="ECO:0000313" key="2">
    <source>
        <dbReference type="EMBL" id="CCQ46617.1"/>
    </source>
</evidence>
<dbReference type="AlphaFoldDB" id="A0A024H402"/>
<gene>
    <name evidence="2" type="ORF">ARTSIC4J27_2587</name>
</gene>
<keyword evidence="1" id="KW-0812">Transmembrane</keyword>
<keyword evidence="1" id="KW-1133">Transmembrane helix</keyword>
<feature type="transmembrane region" description="Helical" evidence="1">
    <location>
        <begin position="37"/>
        <end position="57"/>
    </location>
</feature>
<organism evidence="2 3">
    <name type="scientific">Pseudarthrobacter siccitolerans</name>
    <dbReference type="NCBI Taxonomy" id="861266"/>
    <lineage>
        <taxon>Bacteria</taxon>
        <taxon>Bacillati</taxon>
        <taxon>Actinomycetota</taxon>
        <taxon>Actinomycetes</taxon>
        <taxon>Micrococcales</taxon>
        <taxon>Micrococcaceae</taxon>
        <taxon>Pseudarthrobacter</taxon>
    </lineage>
</organism>
<sequence>MNIVYNIVVFLHIVGAAMIVGIWIGQMKNPTVHPRQFDGAMLQLLTGVALMGLIPALDIDANYAKLGIKFVIALAVGVLAFIGRRKYKNNEPVSKGLAHAVGGLALLNVAIATIWQ</sequence>
<feature type="transmembrane region" description="Helical" evidence="1">
    <location>
        <begin position="6"/>
        <end position="25"/>
    </location>
</feature>
<dbReference type="Proteomes" id="UP000035722">
    <property type="component" value="Unassembled WGS sequence"/>
</dbReference>
<keyword evidence="3" id="KW-1185">Reference proteome</keyword>
<comment type="caution">
    <text evidence="2">The sequence shown here is derived from an EMBL/GenBank/DDBJ whole genome shotgun (WGS) entry which is preliminary data.</text>
</comment>